<evidence type="ECO:0000256" key="1">
    <source>
        <dbReference type="SAM" id="Phobius"/>
    </source>
</evidence>
<proteinExistence type="predicted"/>
<dbReference type="ChiTaRS" id="NCSTN">
    <property type="organism name" value="human"/>
</dbReference>
<dbReference type="EMBL" id="AL445230">
    <property type="status" value="NOT_ANNOTATED_CDS"/>
    <property type="molecule type" value="Genomic_DNA"/>
</dbReference>
<dbReference type="OrthoDB" id="755951at2759"/>
<dbReference type="MassIVE" id="A0A2U3TZL9"/>
<sequence length="69" mass="7079">MATAGGGSGADPGSRGLLRLLSFCVLLAVSLSMALHGLCNNPLRHIAGCHVEHVSVTISVCPRNQKNGL</sequence>
<gene>
    <name evidence="2" type="primary">NCSTN</name>
</gene>
<reference evidence="2 3" key="1">
    <citation type="journal article" date="2001" name="Nature">
        <title>Initial sequencing and analysis of the human genome.</title>
        <authorList>
            <consortium name="International Human Genome Sequencing Consortium"/>
            <person name="Lander E.S."/>
            <person name="Linton L.M."/>
            <person name="Birren B."/>
            <person name="Nusbaum C."/>
            <person name="Zody M.C."/>
            <person name="Baldwin J."/>
            <person name="Devon K."/>
            <person name="Dewar K."/>
            <person name="Doyle M."/>
            <person name="FitzHugh W."/>
            <person name="Funke R."/>
            <person name="Gage D."/>
            <person name="Harris K."/>
            <person name="Heaford A."/>
            <person name="Howland J."/>
            <person name="Kann L."/>
            <person name="Lehoczky J."/>
            <person name="LeVine R."/>
            <person name="McEwan P."/>
            <person name="McKernan K."/>
            <person name="Meldrim J."/>
            <person name="Mesirov J.P."/>
            <person name="Miranda C."/>
            <person name="Morris W."/>
            <person name="Naylor J."/>
            <person name="Raymond C."/>
            <person name="Rosetti M."/>
            <person name="Santos R."/>
            <person name="Sheridan A."/>
            <person name="Sougnez C."/>
            <person name="Stange-Thomann N."/>
            <person name="Stojanovic N."/>
            <person name="Subramanian A."/>
            <person name="Wyman D."/>
            <person name="Rogers J."/>
            <person name="Sulston J."/>
            <person name="Ainscough R."/>
            <person name="Beck S."/>
            <person name="Bentley D."/>
            <person name="Burton J."/>
            <person name="Clee C."/>
            <person name="Carter N."/>
            <person name="Coulson A."/>
            <person name="Deadman R."/>
            <person name="Deloukas P."/>
            <person name="Dunham A."/>
            <person name="Dunham I."/>
            <person name="Durbin R."/>
            <person name="French L."/>
            <person name="Grafham D."/>
            <person name="Gregory S."/>
            <person name="Hubbard T."/>
            <person name="Humphray S."/>
            <person name="Hunt A."/>
            <person name="Jones M."/>
            <person name="Lloyd C."/>
            <person name="McMurray A."/>
            <person name="Matthews L."/>
            <person name="Mercer S."/>
            <person name="Milne S."/>
            <person name="Mullikin J.C."/>
            <person name="Mungall A."/>
            <person name="Plumb R."/>
            <person name="Ross M."/>
            <person name="Shownkeen R."/>
            <person name="Sims S."/>
            <person name="Waterston R.H."/>
            <person name="Wilson R.K."/>
            <person name="Hillier L.W."/>
            <person name="McPherson J.D."/>
            <person name="Marra M.A."/>
            <person name="Mardis E.R."/>
            <person name="Fulton L.A."/>
            <person name="Chinwalla A.T."/>
            <person name="Pepin K.H."/>
            <person name="Gish W.R."/>
            <person name="Chissoe S.L."/>
            <person name="Wendl M.C."/>
            <person name="Delehaunty K.D."/>
            <person name="Miner T.L."/>
            <person name="Delehaunty A."/>
            <person name="Kramer J.B."/>
            <person name="Cook L.L."/>
            <person name="Fulton R.S."/>
            <person name="Johnson D.L."/>
            <person name="Minx P.J."/>
            <person name="Clifton S.W."/>
            <person name="Hawkins T."/>
            <person name="Branscomb E."/>
            <person name="Predki P."/>
            <person name="Richardson P."/>
            <person name="Wenning S."/>
            <person name="Slezak T."/>
            <person name="Doggett N."/>
            <person name="Cheng J.F."/>
            <person name="Olsen A."/>
            <person name="Lucas S."/>
            <person name="Elkin C."/>
            <person name="Uberbacher E."/>
            <person name="Frazier M."/>
            <person name="Gibbs R.A."/>
            <person name="Muzny D.M."/>
            <person name="Scherer S.E."/>
            <person name="Bouck J.B."/>
            <person name="Sodergren E.J."/>
            <person name="Worley K.C."/>
            <person name="Rives C.M."/>
            <person name="Gorrell J.H."/>
            <person name="Metzker M.L."/>
            <person name="Naylor S.L."/>
            <person name="Kucherlapati R.S."/>
            <person name="Nelson D.L."/>
            <person name="Weinstock G.M."/>
            <person name="Sakaki Y."/>
            <person name="Fujiyama A."/>
            <person name="Hattori M."/>
            <person name="Yada T."/>
            <person name="Toyoda A."/>
            <person name="Itoh T."/>
            <person name="Kawagoe C."/>
            <person name="Watanabe H."/>
            <person name="Totoki Y."/>
            <person name="Taylor T."/>
            <person name="Weissenbach J."/>
            <person name="Heilig R."/>
            <person name="Saurin W."/>
            <person name="Artiguenave F."/>
            <person name="Brottier P."/>
            <person name="Bruls T."/>
            <person name="Pelletier E."/>
            <person name="Robert C."/>
            <person name="Wincker P."/>
            <person name="Smith D.R."/>
            <person name="Doucette-Stamm L."/>
            <person name="Rubenfield M."/>
            <person name="Weinstock K."/>
            <person name="Lee H.M."/>
            <person name="Dubois J."/>
            <person name="Rosenthal A."/>
            <person name="Platzer M."/>
            <person name="Nyakatura G."/>
            <person name="Taudien S."/>
            <person name="Rump A."/>
            <person name="Yang H."/>
            <person name="Yu J."/>
            <person name="Wang J."/>
            <person name="Huang G."/>
            <person name="Gu J."/>
            <person name="Hood L."/>
            <person name="Rowen L."/>
            <person name="Madan A."/>
            <person name="Qin S."/>
            <person name="Davis R.W."/>
            <person name="Federspiel N.A."/>
            <person name="Abola A.P."/>
            <person name="Proctor M.J."/>
            <person name="Myers R.M."/>
            <person name="Schmutz J."/>
            <person name="Dickson M."/>
            <person name="Grimwood J."/>
            <person name="Cox D.R."/>
            <person name="Olson M.V."/>
            <person name="Kaul R."/>
            <person name="Raymond C."/>
            <person name="Shimizu N."/>
            <person name="Kawasaki K."/>
            <person name="Minoshima S."/>
            <person name="Evans G.A."/>
            <person name="Athanasiou M."/>
            <person name="Schultz R."/>
            <person name="Roe B.A."/>
            <person name="Chen F."/>
            <person name="Pan H."/>
            <person name="Ramser J."/>
            <person name="Lehrach H."/>
            <person name="Reinhardt R."/>
            <person name="McCombie W.R."/>
            <person name="de la Bastide M."/>
            <person name="Dedhia N."/>
            <person name="Blocker H."/>
            <person name="Hornischer K."/>
            <person name="Nordsiek G."/>
            <person name="Agarwala R."/>
            <person name="Aravind L."/>
            <person name="Bailey J.A."/>
            <person name="Bateman A."/>
            <person name="Batzoglou S."/>
            <person name="Birney E."/>
            <person name="Bork P."/>
            <person name="Brown D.G."/>
            <person name="Burge C.B."/>
            <person name="Cerutti L."/>
            <person name="Chen H.C."/>
            <person name="Church D."/>
            <person name="Clamp M."/>
            <person name="Copley R.R."/>
            <person name="Doerks T."/>
            <person name="Eddy S.R."/>
            <person name="Eichler E.E."/>
            <person name="Furey T.S."/>
            <person name="Galagan J."/>
            <person name="Gilbert J.G."/>
            <person name="Harmon C."/>
            <person name="Hayashizaki Y."/>
            <person name="Haussler D."/>
            <person name="Hermjakob H."/>
            <person name="Hokamp K."/>
            <person name="Jang W."/>
            <person name="Johnson L.S."/>
            <person name="Jones T.A."/>
            <person name="Kasif S."/>
            <person name="Kaspryzk A."/>
            <person name="Kennedy S."/>
            <person name="Kent W.J."/>
            <person name="Kitts P."/>
            <person name="Koonin E.V."/>
            <person name="Korf I."/>
            <person name="Kulp D."/>
            <person name="Lancet D."/>
            <person name="Lowe T.M."/>
            <person name="McLysaght A."/>
            <person name="Mikkelsen T."/>
            <person name="Moran J.V."/>
            <person name="Mulder N."/>
            <person name="Pollara V.J."/>
            <person name="Ponting C.P."/>
            <person name="Schuler G."/>
            <person name="Schultz J."/>
            <person name="Slater G."/>
            <person name="Smit A.F."/>
            <person name="Stupka E."/>
            <person name="Szustakowski J."/>
            <person name="Thierry-Mieg D."/>
            <person name="Thierry-Mieg J."/>
            <person name="Wagner L."/>
            <person name="Wallis J."/>
            <person name="Wheeler R."/>
            <person name="Williams A."/>
            <person name="Wolf Y.I."/>
            <person name="Wolfe K.H."/>
            <person name="Yang S.P."/>
            <person name="Yeh R.F."/>
            <person name="Collins F."/>
            <person name="Guyer M.S."/>
            <person name="Peterson J."/>
            <person name="Felsenfeld A."/>
            <person name="Wetterstrand K.A."/>
            <person name="Patrinos A."/>
            <person name="Morgan M.J."/>
            <person name="de Jong P."/>
            <person name="Catanese J.J."/>
            <person name="Osoegawa K."/>
            <person name="Shizuya H."/>
            <person name="Choi S."/>
            <person name="Chen Y.J."/>
        </authorList>
    </citation>
    <scope>NUCLEOTIDE SEQUENCE [LARGE SCALE GENOMIC DNA]</scope>
</reference>
<keyword evidence="3" id="KW-1185">Reference proteome</keyword>
<reference evidence="2" key="5">
    <citation type="submission" date="2025-09" db="UniProtKB">
        <authorList>
            <consortium name="Ensembl"/>
        </authorList>
    </citation>
    <scope>IDENTIFICATION</scope>
</reference>
<dbReference type="ExpressionAtlas" id="A0A2U3TZL9">
    <property type="expression patterns" value="baseline and differential"/>
</dbReference>
<dbReference type="OpenTargets" id="ENSG00000162736"/>
<keyword evidence="1" id="KW-0812">Transmembrane</keyword>
<evidence type="ECO:0000313" key="3">
    <source>
        <dbReference type="Proteomes" id="UP000005640"/>
    </source>
</evidence>
<dbReference type="AlphaFoldDB" id="A0A2U3TZL9"/>
<organism evidence="2 3">
    <name type="scientific">Homo sapiens</name>
    <name type="common">Human</name>
    <dbReference type="NCBI Taxonomy" id="9606"/>
    <lineage>
        <taxon>Eukaryota</taxon>
        <taxon>Metazoa</taxon>
        <taxon>Chordata</taxon>
        <taxon>Craniata</taxon>
        <taxon>Vertebrata</taxon>
        <taxon>Euteleostomi</taxon>
        <taxon>Mammalia</taxon>
        <taxon>Eutheria</taxon>
        <taxon>Euarchontoglires</taxon>
        <taxon>Primates</taxon>
        <taxon>Haplorrhini</taxon>
        <taxon>Catarrhini</taxon>
        <taxon>Hominidae</taxon>
        <taxon>Homo</taxon>
    </lineage>
</organism>
<reference evidence="2" key="4">
    <citation type="submission" date="2025-08" db="UniProtKB">
        <authorList>
            <consortium name="Ensembl"/>
        </authorList>
    </citation>
    <scope>IDENTIFICATION</scope>
</reference>
<keyword evidence="1" id="KW-1133">Transmembrane helix</keyword>
<dbReference type="VEuPathDB" id="HostDB:ENSG00000162736"/>
<dbReference type="Ensembl" id="ENST00000368063.6">
    <property type="protein sequence ID" value="ENSP00000357042.2"/>
    <property type="gene ID" value="ENSG00000162736.19"/>
</dbReference>
<dbReference type="Ensembl" id="ENST00000368063.6">
    <property type="protein sequence ID" value="ENSP00000357042.2"/>
    <property type="gene ID" value="ENSG00000162736.18"/>
</dbReference>
<dbReference type="Proteomes" id="UP000005640">
    <property type="component" value="Chromosome 1"/>
</dbReference>
<keyword evidence="1" id="KW-0472">Membrane</keyword>
<name>A0A2U3TZL9_HUMAN</name>
<accession>A0A2U3TZL9</accession>
<protein>
    <submittedName>
        <fullName evidence="2">Nicastrin</fullName>
    </submittedName>
</protein>
<reference evidence="2 3" key="2">
    <citation type="journal article" date="2004" name="Nature">
        <title>Finishing the euchromatic sequence of the human genome.</title>
        <authorList>
            <consortium name="International Human Genome Sequencing Consortium"/>
        </authorList>
    </citation>
    <scope>NUCLEOTIDE SEQUENCE [LARGE SCALE GENOMIC DNA]</scope>
</reference>
<dbReference type="GeneTree" id="ENSGT00390000014633"/>
<feature type="transmembrane region" description="Helical" evidence="1">
    <location>
        <begin position="20"/>
        <end position="38"/>
    </location>
</feature>
<dbReference type="HGNC" id="HGNC:17091">
    <property type="gene designation" value="NCSTN"/>
</dbReference>
<evidence type="ECO:0000313" key="2">
    <source>
        <dbReference type="Ensembl" id="ENSP00000357042.2"/>
    </source>
</evidence>
<reference evidence="2 3" key="3">
    <citation type="journal article" date="2006" name="Nature">
        <title>The DNA sequence and biological annotation of human chromosome 1.</title>
        <authorList>
            <person name="Gregory S.G."/>
            <person name="Barlow K.F."/>
            <person name="McLay K.E."/>
            <person name="Kaul R."/>
            <person name="Swarbreck D."/>
            <person name="Dunham A."/>
            <person name="Scott C.E."/>
            <person name="Howe K.L."/>
            <person name="Woodfine K."/>
            <person name="Spencer C.C."/>
            <person name="Jones M.C."/>
            <person name="Gillson C."/>
            <person name="Searle S."/>
            <person name="Zhou Y."/>
            <person name="Kokocinski F."/>
            <person name="McDonald L."/>
            <person name="Evans R."/>
            <person name="Phillips K."/>
            <person name="Atkinson A."/>
            <person name="Cooper R."/>
            <person name="Jones C."/>
            <person name="Hall R.E."/>
            <person name="Andrews T.D."/>
            <person name="Lloyd C."/>
            <person name="Ainscough R."/>
            <person name="Almeida J.P."/>
            <person name="Ambrose K.D."/>
            <person name="Anderson F."/>
            <person name="Andrew R.W."/>
            <person name="Ashwell R.I."/>
            <person name="Aubin K."/>
            <person name="Babbage A.K."/>
            <person name="Bagguley C.L."/>
            <person name="Bailey J."/>
            <person name="Beasley H."/>
            <person name="Bethel G."/>
            <person name="Bird C.P."/>
            <person name="Bray-Allen S."/>
            <person name="Brown J.Y."/>
            <person name="Brown A.J."/>
            <person name="Buckley D."/>
            <person name="Burton J."/>
            <person name="Bye J."/>
            <person name="Carder C."/>
            <person name="Chapman J.C."/>
            <person name="Clark S.Y."/>
            <person name="Clarke G."/>
            <person name="Clee C."/>
            <person name="Cobley V."/>
            <person name="Collier R.E."/>
            <person name="Corby N."/>
            <person name="Coville G.J."/>
            <person name="Davies J."/>
            <person name="Deadman R."/>
            <person name="Dunn M."/>
            <person name="Earthrowl M."/>
            <person name="Ellington A.G."/>
            <person name="Errington H."/>
            <person name="Frankish A."/>
            <person name="Frankland J."/>
            <person name="French L."/>
            <person name="Garner P."/>
            <person name="Garnett J."/>
            <person name="Gay L."/>
            <person name="Ghori M.R."/>
            <person name="Gibson R."/>
            <person name="Gilby L.M."/>
            <person name="Gillett W."/>
            <person name="Glithero R.J."/>
            <person name="Grafham D.V."/>
            <person name="Griffiths C."/>
            <person name="Griffiths-Jones S."/>
            <person name="Grocock R."/>
            <person name="Hammond S."/>
            <person name="Harrison E.S."/>
            <person name="Hart E."/>
            <person name="Haugen E."/>
            <person name="Heath P.D."/>
            <person name="Holmes S."/>
            <person name="Holt K."/>
            <person name="Howden P.J."/>
            <person name="Hunt A.R."/>
            <person name="Hunt S.E."/>
            <person name="Hunter G."/>
            <person name="Isherwood J."/>
            <person name="James R."/>
            <person name="Johnson C."/>
            <person name="Johnson D."/>
            <person name="Joy A."/>
            <person name="Kay M."/>
            <person name="Kershaw J.K."/>
            <person name="Kibukawa M."/>
            <person name="Kimberley A.M."/>
            <person name="King A."/>
            <person name="Knights A.J."/>
            <person name="Lad H."/>
            <person name="Laird G."/>
            <person name="Lawlor S."/>
            <person name="Leongamornlert D.A."/>
            <person name="Lloyd D.M."/>
            <person name="Loveland J."/>
            <person name="Lovell J."/>
            <person name="Lush M.J."/>
            <person name="Lyne R."/>
            <person name="Martin S."/>
            <person name="Mashreghi-Mohammadi M."/>
            <person name="Matthews L."/>
            <person name="Matthews N.S."/>
            <person name="McLaren S."/>
            <person name="Milne S."/>
            <person name="Mistry S."/>
            <person name="Moore M.J."/>
            <person name="Nickerson T."/>
            <person name="O'Dell C.N."/>
            <person name="Oliver K."/>
            <person name="Palmeiri A."/>
            <person name="Palmer S.A."/>
            <person name="Parker A."/>
            <person name="Patel D."/>
            <person name="Pearce A.V."/>
            <person name="Peck A.I."/>
            <person name="Pelan S."/>
            <person name="Phelps K."/>
            <person name="Phillimore B.J."/>
            <person name="Plumb R."/>
            <person name="Rajan J."/>
            <person name="Raymond C."/>
            <person name="Rouse G."/>
            <person name="Saenphimmachak C."/>
            <person name="Sehra H.K."/>
            <person name="Sheridan E."/>
            <person name="Shownkeen R."/>
            <person name="Sims S."/>
            <person name="Skuce C.D."/>
            <person name="Smith M."/>
            <person name="Steward C."/>
            <person name="Subramanian S."/>
            <person name="Sycamore N."/>
            <person name="Tracey A."/>
            <person name="Tromans A."/>
            <person name="Van Helmond Z."/>
            <person name="Wall M."/>
            <person name="Wallis J.M."/>
            <person name="White S."/>
            <person name="Whitehead S.L."/>
            <person name="Wilkinson J.E."/>
            <person name="Willey D.L."/>
            <person name="Williams H."/>
            <person name="Wilming L."/>
            <person name="Wray P.W."/>
            <person name="Wu Z."/>
            <person name="Coulson A."/>
            <person name="Vaudin M."/>
            <person name="Sulston J.E."/>
            <person name="Durbin R."/>
            <person name="Hubbard T."/>
            <person name="Wooster R."/>
            <person name="Dunham I."/>
            <person name="Carter N.P."/>
            <person name="McVean G."/>
            <person name="Ross M.T."/>
            <person name="Harrow J."/>
            <person name="Olson M.V."/>
            <person name="Beck S."/>
            <person name="Rogers J."/>
            <person name="Bentley D.R."/>
            <person name="Banerjee R."/>
            <person name="Bryant S.P."/>
            <person name="Burford D.C."/>
            <person name="Burrill W.D."/>
            <person name="Clegg S.M."/>
            <person name="Dhami P."/>
            <person name="Dovey O."/>
            <person name="Faulkner L.M."/>
            <person name="Gribble S.M."/>
            <person name="Langford C.F."/>
            <person name="Pandian R.D."/>
            <person name="Porter K.M."/>
            <person name="Prigmore E."/>
        </authorList>
    </citation>
    <scope>NUCLEOTIDE SEQUENCE [LARGE SCALE GENOMIC DNA]</scope>
</reference>
<dbReference type="Bgee" id="ENSG00000162736">
    <property type="expression patterns" value="Expressed in stromal cell of endometrium and 200 other cell types or tissues"/>
</dbReference>